<evidence type="ECO:0000259" key="1">
    <source>
        <dbReference type="Pfam" id="PF05050"/>
    </source>
</evidence>
<dbReference type="Pfam" id="PF05050">
    <property type="entry name" value="Methyltransf_21"/>
    <property type="match status" value="1"/>
</dbReference>
<dbReference type="RefSeq" id="WP_212536512.1">
    <property type="nucleotide sequence ID" value="NZ_JAGTUU010000004.1"/>
</dbReference>
<dbReference type="EMBL" id="JAGTUU010000004">
    <property type="protein sequence ID" value="MBS0124541.1"/>
    <property type="molecule type" value="Genomic_DNA"/>
</dbReference>
<dbReference type="InterPro" id="IPR052514">
    <property type="entry name" value="SAM-dependent_MTase"/>
</dbReference>
<feature type="domain" description="Methyltransferase FkbM" evidence="1">
    <location>
        <begin position="120"/>
        <end position="279"/>
    </location>
</feature>
<reference evidence="2" key="1">
    <citation type="submission" date="2021-04" db="EMBL/GenBank/DDBJ databases">
        <authorList>
            <person name="Yoon J."/>
        </authorList>
    </citation>
    <scope>NUCLEOTIDE SEQUENCE</scope>
    <source>
        <strain evidence="2">KMU-90</strain>
    </source>
</reference>
<dbReference type="InterPro" id="IPR029063">
    <property type="entry name" value="SAM-dependent_MTases_sf"/>
</dbReference>
<dbReference type="PANTHER" id="PTHR34203:SF13">
    <property type="entry name" value="EXPRESSED PROTEIN"/>
    <property type="match status" value="1"/>
</dbReference>
<evidence type="ECO:0000313" key="3">
    <source>
        <dbReference type="Proteomes" id="UP000681356"/>
    </source>
</evidence>
<dbReference type="PANTHER" id="PTHR34203">
    <property type="entry name" value="METHYLTRANSFERASE, FKBM FAMILY PROTEIN"/>
    <property type="match status" value="1"/>
</dbReference>
<keyword evidence="2" id="KW-0808">Transferase</keyword>
<accession>A0A8J7WFR1</accession>
<dbReference type="GO" id="GO:0008168">
    <property type="term" value="F:methyltransferase activity"/>
    <property type="evidence" value="ECO:0007669"/>
    <property type="project" value="UniProtKB-KW"/>
</dbReference>
<organism evidence="2 3">
    <name type="scientific">Thetidibacter halocola</name>
    <dbReference type="NCBI Taxonomy" id="2827239"/>
    <lineage>
        <taxon>Bacteria</taxon>
        <taxon>Pseudomonadati</taxon>
        <taxon>Pseudomonadota</taxon>
        <taxon>Alphaproteobacteria</taxon>
        <taxon>Rhodobacterales</taxon>
        <taxon>Roseobacteraceae</taxon>
        <taxon>Thetidibacter</taxon>
    </lineage>
</organism>
<dbReference type="Proteomes" id="UP000681356">
    <property type="component" value="Unassembled WGS sequence"/>
</dbReference>
<comment type="caution">
    <text evidence="2">The sequence shown here is derived from an EMBL/GenBank/DDBJ whole genome shotgun (WGS) entry which is preliminary data.</text>
</comment>
<keyword evidence="3" id="KW-1185">Reference proteome</keyword>
<sequence>MTGGTWHKAALAAHGLAYRLRPPTDLFRRSTLSHLRKLPPQEAAEAANAVLRACGVTGQHYTHDAESGLFACHAGDRVHRFSEYTWMRTLSAGLEKRAEKLIREYHLAQVPLADGDSIVEVGANVGDLTLALRHLGKSVHLTSFEPSPRDYQALALNIAAAAPLITGEARNIALWKDNSAALTFYLKTATADSSILPIEGYDKVIEVPAIRLDEAIPRGAYRLLKLEAEGAEPEVLEGAGDSIRQFQYVTADVGYERGVSQDTTLPQVTNFLLKHGFEMQAIGRRRLVVLYRNPSWSADA</sequence>
<dbReference type="AlphaFoldDB" id="A0A8J7WFR1"/>
<name>A0A8J7WFR1_9RHOB</name>
<proteinExistence type="predicted"/>
<dbReference type="SUPFAM" id="SSF53335">
    <property type="entry name" value="S-adenosyl-L-methionine-dependent methyltransferases"/>
    <property type="match status" value="1"/>
</dbReference>
<evidence type="ECO:0000313" key="2">
    <source>
        <dbReference type="EMBL" id="MBS0124541.1"/>
    </source>
</evidence>
<keyword evidence="2" id="KW-0489">Methyltransferase</keyword>
<dbReference type="GO" id="GO:0032259">
    <property type="term" value="P:methylation"/>
    <property type="evidence" value="ECO:0007669"/>
    <property type="project" value="UniProtKB-KW"/>
</dbReference>
<dbReference type="NCBIfam" id="TIGR01444">
    <property type="entry name" value="fkbM_fam"/>
    <property type="match status" value="1"/>
</dbReference>
<dbReference type="Gene3D" id="3.40.50.150">
    <property type="entry name" value="Vaccinia Virus protein VP39"/>
    <property type="match status" value="1"/>
</dbReference>
<protein>
    <submittedName>
        <fullName evidence="2">FkbM family methyltransferase</fullName>
    </submittedName>
</protein>
<gene>
    <name evidence="2" type="ORF">KB874_10375</name>
</gene>
<dbReference type="InterPro" id="IPR006342">
    <property type="entry name" value="FkbM_mtfrase"/>
</dbReference>